<dbReference type="Pfam" id="PF01531">
    <property type="entry name" value="Glyco_transf_11"/>
    <property type="match status" value="1"/>
</dbReference>
<dbReference type="GO" id="GO:0008107">
    <property type="term" value="F:galactoside 2-alpha-L-fucosyltransferase activity"/>
    <property type="evidence" value="ECO:0007669"/>
    <property type="project" value="InterPro"/>
</dbReference>
<dbReference type="EMBL" id="JNFF01000074">
    <property type="protein sequence ID" value="KEQ29263.1"/>
    <property type="molecule type" value="Genomic_DNA"/>
</dbReference>
<keyword evidence="4" id="KW-1185">Reference proteome</keyword>
<comment type="caution">
    <text evidence="3">The sequence shown here is derived from an EMBL/GenBank/DDBJ whole genome shotgun (WGS) entry which is preliminary data.</text>
</comment>
<sequence>MKVVKILGGLGNQMFQYAFYLALSHRYKSVKTDLSGYENYTLHNGFELTRVFGIHPPQASLFTVNLYSSHIRSWKYRKMRRVLMLKNTYKVEDIFFAFDKDILHNKKPMLYWGYWQNQEYFIDIEKKIRAEFRFKNPLNEDNSKYMQSIKSTTSVSVHIRRGDYLKDELLGGLCSLNYYKKAISKMSASLDAPVFYIFSDDLQWCKENLDLDDPKFYISGNDHNNSYIDMQLMSYCKHNIIANSSFSWWAAWLNENPNKIVIGPKKWTNNDDSNQIIPEQWIKL</sequence>
<dbReference type="PANTHER" id="PTHR11927:SF9">
    <property type="entry name" value="L-FUCOSYLTRANSFERASE"/>
    <property type="match status" value="1"/>
</dbReference>
<dbReference type="AlphaFoldDB" id="A0A081PEZ0"/>
<dbReference type="Proteomes" id="UP000028007">
    <property type="component" value="Unassembled WGS sequence"/>
</dbReference>
<dbReference type="GO" id="GO:0016020">
    <property type="term" value="C:membrane"/>
    <property type="evidence" value="ECO:0007669"/>
    <property type="project" value="InterPro"/>
</dbReference>
<evidence type="ECO:0008006" key="5">
    <source>
        <dbReference type="Google" id="ProtNLM"/>
    </source>
</evidence>
<evidence type="ECO:0000256" key="1">
    <source>
        <dbReference type="ARBA" id="ARBA00022676"/>
    </source>
</evidence>
<evidence type="ECO:0000256" key="2">
    <source>
        <dbReference type="ARBA" id="ARBA00022679"/>
    </source>
</evidence>
<evidence type="ECO:0000313" key="4">
    <source>
        <dbReference type="Proteomes" id="UP000028007"/>
    </source>
</evidence>
<dbReference type="InterPro" id="IPR002516">
    <property type="entry name" value="Glyco_trans_11"/>
</dbReference>
<keyword evidence="1" id="KW-0328">Glycosyltransferase</keyword>
<organism evidence="3 4">
    <name type="scientific">Pedobacter antarcticus 4BY</name>
    <dbReference type="NCBI Taxonomy" id="1358423"/>
    <lineage>
        <taxon>Bacteria</taxon>
        <taxon>Pseudomonadati</taxon>
        <taxon>Bacteroidota</taxon>
        <taxon>Sphingobacteriia</taxon>
        <taxon>Sphingobacteriales</taxon>
        <taxon>Sphingobacteriaceae</taxon>
        <taxon>Pedobacter</taxon>
    </lineage>
</organism>
<proteinExistence type="predicted"/>
<dbReference type="eggNOG" id="ENOG502ZC3Y">
    <property type="taxonomic scope" value="Bacteria"/>
</dbReference>
<dbReference type="Gene3D" id="3.40.50.11350">
    <property type="match status" value="1"/>
</dbReference>
<accession>A0A081PEZ0</accession>
<name>A0A081PEZ0_9SPHI</name>
<dbReference type="GO" id="GO:0005975">
    <property type="term" value="P:carbohydrate metabolic process"/>
    <property type="evidence" value="ECO:0007669"/>
    <property type="project" value="InterPro"/>
</dbReference>
<dbReference type="PANTHER" id="PTHR11927">
    <property type="entry name" value="GALACTOSIDE 2-L-FUCOSYLTRANSFERASE"/>
    <property type="match status" value="1"/>
</dbReference>
<keyword evidence="2" id="KW-0808">Transferase</keyword>
<gene>
    <name evidence="3" type="ORF">N180_06875</name>
</gene>
<reference evidence="3 4" key="1">
    <citation type="journal article" date="1992" name="Int. J. Syst. Bacteriol.">
        <title>Sphingobacterium antarcticus sp. nov. a Psychrotrophic Bacterium from the Soils of Schirmacher Oasis, Antarctica.</title>
        <authorList>
            <person name="Shivaji S."/>
            <person name="Ray M.K."/>
            <person name="Rao N.S."/>
            <person name="Saiserr L."/>
            <person name="Jagannadham M.V."/>
            <person name="Kumar G.S."/>
            <person name="Reddy G."/>
            <person name="Bhargava P.M."/>
        </authorList>
    </citation>
    <scope>NUCLEOTIDE SEQUENCE [LARGE SCALE GENOMIC DNA]</scope>
    <source>
        <strain evidence="3 4">4BY</strain>
    </source>
</reference>
<dbReference type="CDD" id="cd11301">
    <property type="entry name" value="Fut1_Fut2_like"/>
    <property type="match status" value="1"/>
</dbReference>
<protein>
    <recommendedName>
        <fullName evidence="5">Glycosyl transferase family 11</fullName>
    </recommendedName>
</protein>
<dbReference type="OrthoDB" id="9794601at2"/>
<evidence type="ECO:0000313" key="3">
    <source>
        <dbReference type="EMBL" id="KEQ29263.1"/>
    </source>
</evidence>
<dbReference type="RefSeq" id="WP_037442217.1">
    <property type="nucleotide sequence ID" value="NZ_JNFF01000074.1"/>
</dbReference>